<dbReference type="PANTHER" id="PTHR30388">
    <property type="entry name" value="ALDEHYDE OXIDOREDUCTASE MOLYBDENUM COFACTOR ASSEMBLY PROTEIN"/>
    <property type="match status" value="1"/>
</dbReference>
<protein>
    <submittedName>
        <fullName evidence="3">XdhC family protein</fullName>
    </submittedName>
</protein>
<feature type="domain" description="XdhC Rossmann" evidence="2">
    <location>
        <begin position="177"/>
        <end position="320"/>
    </location>
</feature>
<sequence length="341" mass="37858">MTHEFKSIIQTAVKWQNEGLKMVLATVVALEGSSYRRPGVRMLLAENGKWVGAVSGGCVEKEVYRQAQHVFENGKARLMSYDGTYRLGCEGTLYVLLEPFTVQDEFLTSFEKALSSRQNFSIKSFYEPGTDNQESSKNQGSIISIGSEDFTFQPESKTSDFDASASFEQEFGPLFQLCIFGAEHDAVALAKLADNLGWEVHIFASPDEHKTIDFFEGASSLKTPTFDAINPSDFGENTAVILMTHSFNKDVQYLLALKDSKPDYLGLLGPAHRREKLLGKFLEFHPEAEIEFLERLHGPAGIDIGAESAYEIGVSIIGEILSVTRNRNPQPLKNKSGRIHA</sequence>
<dbReference type="InterPro" id="IPR003777">
    <property type="entry name" value="XdhC_CoxI"/>
</dbReference>
<proteinExistence type="predicted"/>
<evidence type="ECO:0000313" key="3">
    <source>
        <dbReference type="EMBL" id="MDN3205242.1"/>
    </source>
</evidence>
<name>A0ABT7YFG9_9BACT</name>
<dbReference type="Proteomes" id="UP001171916">
    <property type="component" value="Unassembled WGS sequence"/>
</dbReference>
<dbReference type="InterPro" id="IPR027051">
    <property type="entry name" value="XdhC_Rossmann_dom"/>
</dbReference>
<gene>
    <name evidence="3" type="ORF">QVH07_13850</name>
</gene>
<comment type="caution">
    <text evidence="3">The sequence shown here is derived from an EMBL/GenBank/DDBJ whole genome shotgun (WGS) entry which is preliminary data.</text>
</comment>
<evidence type="ECO:0000313" key="4">
    <source>
        <dbReference type="Proteomes" id="UP001171916"/>
    </source>
</evidence>
<dbReference type="RefSeq" id="WP_290001380.1">
    <property type="nucleotide sequence ID" value="NZ_JAUEPH010000006.1"/>
</dbReference>
<dbReference type="PANTHER" id="PTHR30388:SF4">
    <property type="entry name" value="MOLYBDENUM COFACTOR INSERTION CHAPERONE PAOD"/>
    <property type="match status" value="1"/>
</dbReference>
<reference evidence="3" key="1">
    <citation type="submission" date="2023-06" db="EMBL/GenBank/DDBJ databases">
        <title>Robiginitalea aurantiacus sp. nov. and Algoriphagus sediminis sp. nov., isolated from coastal sediment.</title>
        <authorList>
            <person name="Zhou Z.Y."/>
            <person name="An J."/>
            <person name="Jia Y.W."/>
            <person name="Du Z.J."/>
        </authorList>
    </citation>
    <scope>NUCLEOTIDE SEQUENCE</scope>
    <source>
        <strain evidence="3">C2-7</strain>
    </source>
</reference>
<dbReference type="EMBL" id="JAUEPH010000006">
    <property type="protein sequence ID" value="MDN3205242.1"/>
    <property type="molecule type" value="Genomic_DNA"/>
</dbReference>
<dbReference type="Pfam" id="PF13478">
    <property type="entry name" value="XdhC_C"/>
    <property type="match status" value="1"/>
</dbReference>
<organism evidence="3 4">
    <name type="scientific">Algoriphagus sediminis</name>
    <dbReference type="NCBI Taxonomy" id="3057113"/>
    <lineage>
        <taxon>Bacteria</taxon>
        <taxon>Pseudomonadati</taxon>
        <taxon>Bacteroidota</taxon>
        <taxon>Cytophagia</taxon>
        <taxon>Cytophagales</taxon>
        <taxon>Cyclobacteriaceae</taxon>
        <taxon>Algoriphagus</taxon>
    </lineage>
</organism>
<evidence type="ECO:0000259" key="2">
    <source>
        <dbReference type="Pfam" id="PF13478"/>
    </source>
</evidence>
<dbReference type="InterPro" id="IPR052698">
    <property type="entry name" value="MoCofactor_Util/Proc"/>
</dbReference>
<dbReference type="Pfam" id="PF02625">
    <property type="entry name" value="XdhC_CoxI"/>
    <property type="match status" value="1"/>
</dbReference>
<feature type="domain" description="XdhC- CoxI" evidence="1">
    <location>
        <begin position="15"/>
        <end position="82"/>
    </location>
</feature>
<evidence type="ECO:0000259" key="1">
    <source>
        <dbReference type="Pfam" id="PF02625"/>
    </source>
</evidence>
<accession>A0ABT7YFG9</accession>
<keyword evidence="4" id="KW-1185">Reference proteome</keyword>
<dbReference type="Gene3D" id="3.40.50.720">
    <property type="entry name" value="NAD(P)-binding Rossmann-like Domain"/>
    <property type="match status" value="1"/>
</dbReference>